<dbReference type="Proteomes" id="UP000814140">
    <property type="component" value="Unassembled WGS sequence"/>
</dbReference>
<keyword evidence="2" id="KW-1185">Reference proteome</keyword>
<evidence type="ECO:0000313" key="1">
    <source>
        <dbReference type="EMBL" id="KAI0054373.1"/>
    </source>
</evidence>
<reference evidence="1" key="2">
    <citation type="journal article" date="2022" name="New Phytol.">
        <title>Evolutionary transition to the ectomycorrhizal habit in the genomes of a hyperdiverse lineage of mushroom-forming fungi.</title>
        <authorList>
            <person name="Looney B."/>
            <person name="Miyauchi S."/>
            <person name="Morin E."/>
            <person name="Drula E."/>
            <person name="Courty P.E."/>
            <person name="Kohler A."/>
            <person name="Kuo A."/>
            <person name="LaButti K."/>
            <person name="Pangilinan J."/>
            <person name="Lipzen A."/>
            <person name="Riley R."/>
            <person name="Andreopoulos W."/>
            <person name="He G."/>
            <person name="Johnson J."/>
            <person name="Nolan M."/>
            <person name="Tritt A."/>
            <person name="Barry K.W."/>
            <person name="Grigoriev I.V."/>
            <person name="Nagy L.G."/>
            <person name="Hibbett D."/>
            <person name="Henrissat B."/>
            <person name="Matheny P.B."/>
            <person name="Labbe J."/>
            <person name="Martin F.M."/>
        </authorList>
    </citation>
    <scope>NUCLEOTIDE SEQUENCE</scope>
    <source>
        <strain evidence="1">HHB10654</strain>
    </source>
</reference>
<gene>
    <name evidence="1" type="ORF">BV25DRAFT_1922742</name>
</gene>
<reference evidence="1" key="1">
    <citation type="submission" date="2021-03" db="EMBL/GenBank/DDBJ databases">
        <authorList>
            <consortium name="DOE Joint Genome Institute"/>
            <person name="Ahrendt S."/>
            <person name="Looney B.P."/>
            <person name="Miyauchi S."/>
            <person name="Morin E."/>
            <person name="Drula E."/>
            <person name="Courty P.E."/>
            <person name="Chicoki N."/>
            <person name="Fauchery L."/>
            <person name="Kohler A."/>
            <person name="Kuo A."/>
            <person name="Labutti K."/>
            <person name="Pangilinan J."/>
            <person name="Lipzen A."/>
            <person name="Riley R."/>
            <person name="Andreopoulos W."/>
            <person name="He G."/>
            <person name="Johnson J."/>
            <person name="Barry K.W."/>
            <person name="Grigoriev I.V."/>
            <person name="Nagy L."/>
            <person name="Hibbett D."/>
            <person name="Henrissat B."/>
            <person name="Matheny P.B."/>
            <person name="Labbe J."/>
            <person name="Martin F."/>
        </authorList>
    </citation>
    <scope>NUCLEOTIDE SEQUENCE</scope>
    <source>
        <strain evidence="1">HHB10654</strain>
    </source>
</reference>
<sequence length="126" mass="13915">MADLIWPPDSDGTDLSFDGVAKSHLRLEHNDGIVLFFSSLPALQRKLNVLQPSCGRNLLCINVRRKTKGMVFGPLSLVRPVLTLYGVTLSSWTPTEYTYAGVTLNSTTYNLFAHHCSSKAQKACDD</sequence>
<protein>
    <submittedName>
        <fullName evidence="1">Uncharacterized protein</fullName>
    </submittedName>
</protein>
<accession>A0ACB8SD42</accession>
<organism evidence="1 2">
    <name type="scientific">Artomyces pyxidatus</name>
    <dbReference type="NCBI Taxonomy" id="48021"/>
    <lineage>
        <taxon>Eukaryota</taxon>
        <taxon>Fungi</taxon>
        <taxon>Dikarya</taxon>
        <taxon>Basidiomycota</taxon>
        <taxon>Agaricomycotina</taxon>
        <taxon>Agaricomycetes</taxon>
        <taxon>Russulales</taxon>
        <taxon>Auriscalpiaceae</taxon>
        <taxon>Artomyces</taxon>
    </lineage>
</organism>
<evidence type="ECO:0000313" key="2">
    <source>
        <dbReference type="Proteomes" id="UP000814140"/>
    </source>
</evidence>
<dbReference type="EMBL" id="MU277471">
    <property type="protein sequence ID" value="KAI0054373.1"/>
    <property type="molecule type" value="Genomic_DNA"/>
</dbReference>
<proteinExistence type="predicted"/>
<name>A0ACB8SD42_9AGAM</name>
<comment type="caution">
    <text evidence="1">The sequence shown here is derived from an EMBL/GenBank/DDBJ whole genome shotgun (WGS) entry which is preliminary data.</text>
</comment>